<gene>
    <name evidence="2" type="ORF">AUC69_03115</name>
</gene>
<keyword evidence="3" id="KW-1185">Reference proteome</keyword>
<dbReference type="AlphaFoldDB" id="A0A1E3VMU5"/>
<proteinExistence type="predicted"/>
<dbReference type="GO" id="GO:0035438">
    <property type="term" value="F:cyclic-di-GMP binding"/>
    <property type="evidence" value="ECO:0007669"/>
    <property type="project" value="InterPro"/>
</dbReference>
<dbReference type="Proteomes" id="UP000094472">
    <property type="component" value="Unassembled WGS sequence"/>
</dbReference>
<evidence type="ECO:0000313" key="3">
    <source>
        <dbReference type="Proteomes" id="UP000094472"/>
    </source>
</evidence>
<dbReference type="Pfam" id="PF07238">
    <property type="entry name" value="PilZ"/>
    <property type="match status" value="2"/>
</dbReference>
<reference evidence="2 3" key="1">
    <citation type="journal article" date="2016" name="Environ. Microbiol.">
        <title>New Methyloceanibacter diversity from North Sea sediments includes methanotroph containing solely the soluble methane monooxygenase.</title>
        <authorList>
            <person name="Vekeman B."/>
            <person name="Kerckhof F.M."/>
            <person name="Cremers G."/>
            <person name="de Vos P."/>
            <person name="Vandamme P."/>
            <person name="Boon N."/>
            <person name="Op den Camp H.J."/>
            <person name="Heylen K."/>
        </authorList>
    </citation>
    <scope>NUCLEOTIDE SEQUENCE [LARGE SCALE GENOMIC DNA]</scope>
    <source>
        <strain evidence="2 3">R-67175</strain>
    </source>
</reference>
<evidence type="ECO:0000313" key="2">
    <source>
        <dbReference type="EMBL" id="ODR94855.1"/>
    </source>
</evidence>
<protein>
    <recommendedName>
        <fullName evidence="1">PilZ domain-containing protein</fullName>
    </recommendedName>
</protein>
<sequence length="206" mass="22834">MRGRRDSKLTASRPLPKIVPDRRKYRRVTVSLQGRFMSEDKQDYPCEVINMSAGGMALLAPISCAPGERIVAYLENFGRLEGIVVRSVEGGFAVEIQVSMQKRERIANLLTWYANLEIGAEERQHERVAPRIAAQKLILPNGDVHDCRVLDVSLSGASIATAVKPPLNTVVVLGRPRGRVVRHHDQGIAIQFAELQDPDSLARTFG</sequence>
<dbReference type="Gene3D" id="2.40.10.220">
    <property type="entry name" value="predicted glycosyltransferase like domains"/>
    <property type="match status" value="2"/>
</dbReference>
<feature type="domain" description="PilZ" evidence="1">
    <location>
        <begin position="21"/>
        <end position="110"/>
    </location>
</feature>
<name>A0A1E3VMU5_9HYPH</name>
<evidence type="ECO:0000259" key="1">
    <source>
        <dbReference type="Pfam" id="PF07238"/>
    </source>
</evidence>
<dbReference type="InterPro" id="IPR009875">
    <property type="entry name" value="PilZ_domain"/>
</dbReference>
<organism evidence="2 3">
    <name type="scientific">Methyloceanibacter superfactus</name>
    <dbReference type="NCBI Taxonomy" id="1774969"/>
    <lineage>
        <taxon>Bacteria</taxon>
        <taxon>Pseudomonadati</taxon>
        <taxon>Pseudomonadota</taxon>
        <taxon>Alphaproteobacteria</taxon>
        <taxon>Hyphomicrobiales</taxon>
        <taxon>Hyphomicrobiaceae</taxon>
        <taxon>Methyloceanibacter</taxon>
    </lineage>
</organism>
<dbReference type="STRING" id="1774969.AUC69_03115"/>
<dbReference type="EMBL" id="LPWF01000035">
    <property type="protein sequence ID" value="ODR94855.1"/>
    <property type="molecule type" value="Genomic_DNA"/>
</dbReference>
<accession>A0A1E3VMU5</accession>
<comment type="caution">
    <text evidence="2">The sequence shown here is derived from an EMBL/GenBank/DDBJ whole genome shotgun (WGS) entry which is preliminary data.</text>
</comment>
<feature type="domain" description="PilZ" evidence="1">
    <location>
        <begin position="122"/>
        <end position="199"/>
    </location>
</feature>
<dbReference type="SUPFAM" id="SSF141371">
    <property type="entry name" value="PilZ domain-like"/>
    <property type="match status" value="2"/>
</dbReference>